<feature type="transmembrane region" description="Helical" evidence="1">
    <location>
        <begin position="71"/>
        <end position="92"/>
    </location>
</feature>
<dbReference type="AlphaFoldDB" id="A0A8J2L0K3"/>
<feature type="transmembrane region" description="Helical" evidence="1">
    <location>
        <begin position="98"/>
        <end position="117"/>
    </location>
</feature>
<keyword evidence="1" id="KW-0472">Membrane</keyword>
<accession>A0A8J2L0K3</accession>
<comment type="caution">
    <text evidence="2">The sequence shown here is derived from an EMBL/GenBank/DDBJ whole genome shotgun (WGS) entry which is preliminary data.</text>
</comment>
<name>A0A8J2L0K3_9HEXA</name>
<evidence type="ECO:0000313" key="3">
    <source>
        <dbReference type="Proteomes" id="UP000708208"/>
    </source>
</evidence>
<dbReference type="EMBL" id="CAJVCH010531933">
    <property type="protein sequence ID" value="CAG7824181.1"/>
    <property type="molecule type" value="Genomic_DNA"/>
</dbReference>
<keyword evidence="3" id="KW-1185">Reference proteome</keyword>
<reference evidence="2" key="1">
    <citation type="submission" date="2021-06" db="EMBL/GenBank/DDBJ databases">
        <authorList>
            <person name="Hodson N. C."/>
            <person name="Mongue J. A."/>
            <person name="Jaron S. K."/>
        </authorList>
    </citation>
    <scope>NUCLEOTIDE SEQUENCE</scope>
</reference>
<keyword evidence="1" id="KW-1133">Transmembrane helix</keyword>
<sequence>MLLNSAGVYALGPFVMLSTFEKIHWAARIQIASLGLPRKLTKSRVEKAFNLCRRLQLTTQMFNKCFANINFCCKAVSATVSLWSFYFVFRYIDLHPYISYVTLMIGLECVLGIVIMFDKAFRLPEQNKELKGKIVVISSRLPLGSVIIKKKIQSVPNLGFMDGSFSLLARNSSPTFVNFVATNLVGLLVSF</sequence>
<keyword evidence="1" id="KW-0812">Transmembrane</keyword>
<organism evidence="2 3">
    <name type="scientific">Allacma fusca</name>
    <dbReference type="NCBI Taxonomy" id="39272"/>
    <lineage>
        <taxon>Eukaryota</taxon>
        <taxon>Metazoa</taxon>
        <taxon>Ecdysozoa</taxon>
        <taxon>Arthropoda</taxon>
        <taxon>Hexapoda</taxon>
        <taxon>Collembola</taxon>
        <taxon>Symphypleona</taxon>
        <taxon>Sminthuridae</taxon>
        <taxon>Allacma</taxon>
    </lineage>
</organism>
<gene>
    <name evidence="2" type="ORF">AFUS01_LOCUS34352</name>
</gene>
<proteinExistence type="predicted"/>
<evidence type="ECO:0000256" key="1">
    <source>
        <dbReference type="SAM" id="Phobius"/>
    </source>
</evidence>
<dbReference type="Proteomes" id="UP000708208">
    <property type="component" value="Unassembled WGS sequence"/>
</dbReference>
<protein>
    <submittedName>
        <fullName evidence="2">Uncharacterized protein</fullName>
    </submittedName>
</protein>
<evidence type="ECO:0000313" key="2">
    <source>
        <dbReference type="EMBL" id="CAG7824181.1"/>
    </source>
</evidence>